<dbReference type="AlphaFoldDB" id="A0AAV0IP55"/>
<dbReference type="InterPro" id="IPR012337">
    <property type="entry name" value="RNaseH-like_sf"/>
</dbReference>
<reference evidence="8" key="1">
    <citation type="submission" date="2022-08" db="EMBL/GenBank/DDBJ databases">
        <authorList>
            <person name="Gutierrez-Valencia J."/>
        </authorList>
    </citation>
    <scope>NUCLEOTIDE SEQUENCE</scope>
</reference>
<sequence>IDTAKLKSLVWKHFKKIKVKNLWKAKCNYCGKLLGGDSSNGTSHLKSHTSSCLHRKIHEGSQKILGPNYLAKGRKDLLASAFDASASKKELAVAIIMHEYPLSMVDHLYFKRFVCSLQPMFSVPTRNTMKKEIFCVYESERKKIQKVIDENKGRIAITTDMWTASNQKKGYMAVTAHYIDNSWSLRSHMLR</sequence>
<evidence type="ECO:0000256" key="6">
    <source>
        <dbReference type="PROSITE-ProRule" id="PRU00027"/>
    </source>
</evidence>
<dbReference type="PANTHER" id="PTHR46481:SF11">
    <property type="entry name" value="ZINC FINGER BED DOMAIN-CONTAINING PROTEIN RICESLEEPER 2-LIKE"/>
    <property type="match status" value="1"/>
</dbReference>
<evidence type="ECO:0000259" key="7">
    <source>
        <dbReference type="PROSITE" id="PS50808"/>
    </source>
</evidence>
<name>A0AAV0IP55_9ROSI</name>
<keyword evidence="1" id="KW-0479">Metal-binding</keyword>
<feature type="domain" description="BED-type" evidence="7">
    <location>
        <begin position="5"/>
        <end position="61"/>
    </location>
</feature>
<feature type="non-terminal residue" evidence="8">
    <location>
        <position position="1"/>
    </location>
</feature>
<dbReference type="EMBL" id="CAMGYJ010000004">
    <property type="protein sequence ID" value="CAI0399391.1"/>
    <property type="molecule type" value="Genomic_DNA"/>
</dbReference>
<dbReference type="PANTHER" id="PTHR46481">
    <property type="entry name" value="ZINC FINGER BED DOMAIN-CONTAINING PROTEIN 4"/>
    <property type="match status" value="1"/>
</dbReference>
<dbReference type="PROSITE" id="PS50808">
    <property type="entry name" value="ZF_BED"/>
    <property type="match status" value="1"/>
</dbReference>
<proteinExistence type="predicted"/>
<gene>
    <name evidence="8" type="ORF">LITE_LOCUS10274</name>
</gene>
<dbReference type="InterPro" id="IPR036236">
    <property type="entry name" value="Znf_C2H2_sf"/>
</dbReference>
<accession>A0AAV0IP55</accession>
<dbReference type="InterPro" id="IPR052035">
    <property type="entry name" value="ZnF_BED_domain_contain"/>
</dbReference>
<evidence type="ECO:0000256" key="5">
    <source>
        <dbReference type="ARBA" id="ARBA00023163"/>
    </source>
</evidence>
<protein>
    <recommendedName>
        <fullName evidence="7">BED-type domain-containing protein</fullName>
    </recommendedName>
</protein>
<dbReference type="SUPFAM" id="SSF53098">
    <property type="entry name" value="Ribonuclease H-like"/>
    <property type="match status" value="1"/>
</dbReference>
<keyword evidence="9" id="KW-1185">Reference proteome</keyword>
<dbReference type="Proteomes" id="UP001154282">
    <property type="component" value="Unassembled WGS sequence"/>
</dbReference>
<organism evidence="8 9">
    <name type="scientific">Linum tenue</name>
    <dbReference type="NCBI Taxonomy" id="586396"/>
    <lineage>
        <taxon>Eukaryota</taxon>
        <taxon>Viridiplantae</taxon>
        <taxon>Streptophyta</taxon>
        <taxon>Embryophyta</taxon>
        <taxon>Tracheophyta</taxon>
        <taxon>Spermatophyta</taxon>
        <taxon>Magnoliopsida</taxon>
        <taxon>eudicotyledons</taxon>
        <taxon>Gunneridae</taxon>
        <taxon>Pentapetalae</taxon>
        <taxon>rosids</taxon>
        <taxon>fabids</taxon>
        <taxon>Malpighiales</taxon>
        <taxon>Linaceae</taxon>
        <taxon>Linum</taxon>
    </lineage>
</organism>
<dbReference type="GO" id="GO:0008270">
    <property type="term" value="F:zinc ion binding"/>
    <property type="evidence" value="ECO:0007669"/>
    <property type="project" value="UniProtKB-KW"/>
</dbReference>
<evidence type="ECO:0000256" key="4">
    <source>
        <dbReference type="ARBA" id="ARBA00023015"/>
    </source>
</evidence>
<evidence type="ECO:0000256" key="3">
    <source>
        <dbReference type="ARBA" id="ARBA00022833"/>
    </source>
</evidence>
<dbReference type="SMART" id="SM00614">
    <property type="entry name" value="ZnF_BED"/>
    <property type="match status" value="1"/>
</dbReference>
<keyword evidence="2 6" id="KW-0863">Zinc-finger</keyword>
<keyword evidence="4" id="KW-0805">Transcription regulation</keyword>
<dbReference type="Pfam" id="PF02892">
    <property type="entry name" value="zf-BED"/>
    <property type="match status" value="1"/>
</dbReference>
<keyword evidence="3" id="KW-0862">Zinc</keyword>
<evidence type="ECO:0000256" key="2">
    <source>
        <dbReference type="ARBA" id="ARBA00022771"/>
    </source>
</evidence>
<evidence type="ECO:0000313" key="8">
    <source>
        <dbReference type="EMBL" id="CAI0399391.1"/>
    </source>
</evidence>
<dbReference type="GO" id="GO:0003677">
    <property type="term" value="F:DNA binding"/>
    <property type="evidence" value="ECO:0007669"/>
    <property type="project" value="InterPro"/>
</dbReference>
<dbReference type="SUPFAM" id="SSF57667">
    <property type="entry name" value="beta-beta-alpha zinc fingers"/>
    <property type="match status" value="1"/>
</dbReference>
<evidence type="ECO:0000313" key="9">
    <source>
        <dbReference type="Proteomes" id="UP001154282"/>
    </source>
</evidence>
<keyword evidence="5" id="KW-0804">Transcription</keyword>
<comment type="caution">
    <text evidence="8">The sequence shown here is derived from an EMBL/GenBank/DDBJ whole genome shotgun (WGS) entry which is preliminary data.</text>
</comment>
<evidence type="ECO:0000256" key="1">
    <source>
        <dbReference type="ARBA" id="ARBA00022723"/>
    </source>
</evidence>
<dbReference type="InterPro" id="IPR003656">
    <property type="entry name" value="Znf_BED"/>
</dbReference>